<dbReference type="AlphaFoldDB" id="A0A8J8NXX6"/>
<proteinExistence type="predicted"/>
<reference evidence="2" key="1">
    <citation type="submission" date="2019-06" db="EMBL/GenBank/DDBJ databases">
        <authorList>
            <person name="Zheng W."/>
        </authorList>
    </citation>
    <scope>NUCLEOTIDE SEQUENCE</scope>
    <source>
        <strain evidence="2">QDHG01</strain>
    </source>
</reference>
<keyword evidence="3" id="KW-1185">Reference proteome</keyword>
<dbReference type="GO" id="GO:0004674">
    <property type="term" value="F:protein serine/threonine kinase activity"/>
    <property type="evidence" value="ECO:0007669"/>
    <property type="project" value="TreeGrafter"/>
</dbReference>
<accession>A0A8J8NXX6</accession>
<dbReference type="GO" id="GO:0005524">
    <property type="term" value="F:ATP binding"/>
    <property type="evidence" value="ECO:0007669"/>
    <property type="project" value="InterPro"/>
</dbReference>
<dbReference type="Pfam" id="PF00069">
    <property type="entry name" value="Pkinase"/>
    <property type="match status" value="1"/>
</dbReference>
<organism evidence="2 3">
    <name type="scientific">Halteria grandinella</name>
    <dbReference type="NCBI Taxonomy" id="5974"/>
    <lineage>
        <taxon>Eukaryota</taxon>
        <taxon>Sar</taxon>
        <taxon>Alveolata</taxon>
        <taxon>Ciliophora</taxon>
        <taxon>Intramacronucleata</taxon>
        <taxon>Spirotrichea</taxon>
        <taxon>Stichotrichia</taxon>
        <taxon>Sporadotrichida</taxon>
        <taxon>Halteriidae</taxon>
        <taxon>Halteria</taxon>
    </lineage>
</organism>
<dbReference type="Proteomes" id="UP000785679">
    <property type="component" value="Unassembled WGS sequence"/>
</dbReference>
<evidence type="ECO:0000259" key="1">
    <source>
        <dbReference type="PROSITE" id="PS50011"/>
    </source>
</evidence>
<protein>
    <recommendedName>
        <fullName evidence="1">Protein kinase domain-containing protein</fullName>
    </recommendedName>
</protein>
<gene>
    <name evidence="2" type="ORF">FGO68_gene14423</name>
</gene>
<name>A0A8J8NXX6_HALGN</name>
<dbReference type="PROSITE" id="PS50011">
    <property type="entry name" value="PROTEIN_KINASE_DOM"/>
    <property type="match status" value="1"/>
</dbReference>
<dbReference type="PANTHER" id="PTHR44167:SF24">
    <property type="entry name" value="SERINE_THREONINE-PROTEIN KINASE CHK2"/>
    <property type="match status" value="1"/>
</dbReference>
<comment type="caution">
    <text evidence="2">The sequence shown here is derived from an EMBL/GenBank/DDBJ whole genome shotgun (WGS) entry which is preliminary data.</text>
</comment>
<dbReference type="SMART" id="SM00220">
    <property type="entry name" value="S_TKc"/>
    <property type="match status" value="1"/>
</dbReference>
<evidence type="ECO:0000313" key="3">
    <source>
        <dbReference type="Proteomes" id="UP000785679"/>
    </source>
</evidence>
<feature type="domain" description="Protein kinase" evidence="1">
    <location>
        <begin position="1"/>
        <end position="232"/>
    </location>
</feature>
<sequence length="257" mass="29534">MRVLGSEKLNWTELQELRDQQLKFVAQMCLGLAEIHDKDQIHRDFKPLNILLFKGSNDQFISKIGDFDSSRNFNSNAGSGPNSLYGTKEYMSPDMYRWKRNQNGDLIKKIPYTSAVDVWAFGVTLYQLYTGYMPFEFKNLISQSSEASVGFSDAHLNAPLSRRPSRCQQYSQDEHAKILITLSNDEISRAFFKCPTIPDAVPFAIRKLIEDCLEWDPDQRPSIFKILSKPFIYGIVHKITLKEQIYGPIIGYGIIMK</sequence>
<dbReference type="InterPro" id="IPR000719">
    <property type="entry name" value="Prot_kinase_dom"/>
</dbReference>
<dbReference type="OrthoDB" id="10252171at2759"/>
<dbReference type="SUPFAM" id="SSF56112">
    <property type="entry name" value="Protein kinase-like (PK-like)"/>
    <property type="match status" value="1"/>
</dbReference>
<dbReference type="PANTHER" id="PTHR44167">
    <property type="entry name" value="OVARIAN-SPECIFIC SERINE/THREONINE-PROTEIN KINASE LOK-RELATED"/>
    <property type="match status" value="1"/>
</dbReference>
<dbReference type="GO" id="GO:0044773">
    <property type="term" value="P:mitotic DNA damage checkpoint signaling"/>
    <property type="evidence" value="ECO:0007669"/>
    <property type="project" value="TreeGrafter"/>
</dbReference>
<dbReference type="GO" id="GO:0005634">
    <property type="term" value="C:nucleus"/>
    <property type="evidence" value="ECO:0007669"/>
    <property type="project" value="TreeGrafter"/>
</dbReference>
<dbReference type="EMBL" id="RRYP01004032">
    <property type="protein sequence ID" value="TNV83233.1"/>
    <property type="molecule type" value="Genomic_DNA"/>
</dbReference>
<dbReference type="Gene3D" id="1.10.510.10">
    <property type="entry name" value="Transferase(Phosphotransferase) domain 1"/>
    <property type="match status" value="1"/>
</dbReference>
<dbReference type="InterPro" id="IPR011009">
    <property type="entry name" value="Kinase-like_dom_sf"/>
</dbReference>
<evidence type="ECO:0000313" key="2">
    <source>
        <dbReference type="EMBL" id="TNV83233.1"/>
    </source>
</evidence>